<dbReference type="EMBL" id="JANPWB010000010">
    <property type="protein sequence ID" value="KAJ1141242.1"/>
    <property type="molecule type" value="Genomic_DNA"/>
</dbReference>
<evidence type="ECO:0000313" key="2">
    <source>
        <dbReference type="EMBL" id="KAJ1141242.1"/>
    </source>
</evidence>
<organism evidence="2 3">
    <name type="scientific">Pleurodeles waltl</name>
    <name type="common">Iberian ribbed newt</name>
    <dbReference type="NCBI Taxonomy" id="8319"/>
    <lineage>
        <taxon>Eukaryota</taxon>
        <taxon>Metazoa</taxon>
        <taxon>Chordata</taxon>
        <taxon>Craniata</taxon>
        <taxon>Vertebrata</taxon>
        <taxon>Euteleostomi</taxon>
        <taxon>Amphibia</taxon>
        <taxon>Batrachia</taxon>
        <taxon>Caudata</taxon>
        <taxon>Salamandroidea</taxon>
        <taxon>Salamandridae</taxon>
        <taxon>Pleurodelinae</taxon>
        <taxon>Pleurodeles</taxon>
    </lineage>
</organism>
<feature type="compositionally biased region" description="Basic and acidic residues" evidence="1">
    <location>
        <begin position="44"/>
        <end position="62"/>
    </location>
</feature>
<reference evidence="2" key="1">
    <citation type="journal article" date="2022" name="bioRxiv">
        <title>Sequencing and chromosome-scale assembly of the giantPleurodeles waltlgenome.</title>
        <authorList>
            <person name="Brown T."/>
            <person name="Elewa A."/>
            <person name="Iarovenko S."/>
            <person name="Subramanian E."/>
            <person name="Araus A.J."/>
            <person name="Petzold A."/>
            <person name="Susuki M."/>
            <person name="Suzuki K.-i.T."/>
            <person name="Hayashi T."/>
            <person name="Toyoda A."/>
            <person name="Oliveira C."/>
            <person name="Osipova E."/>
            <person name="Leigh N.D."/>
            <person name="Simon A."/>
            <person name="Yun M.H."/>
        </authorList>
    </citation>
    <scope>NUCLEOTIDE SEQUENCE</scope>
    <source>
        <strain evidence="2">20211129_DDA</strain>
        <tissue evidence="2">Liver</tissue>
    </source>
</reference>
<dbReference type="AlphaFoldDB" id="A0AAV7QPF9"/>
<evidence type="ECO:0000256" key="1">
    <source>
        <dbReference type="SAM" id="MobiDB-lite"/>
    </source>
</evidence>
<feature type="compositionally biased region" description="Basic residues" evidence="1">
    <location>
        <begin position="23"/>
        <end position="43"/>
    </location>
</feature>
<feature type="region of interest" description="Disordered" evidence="1">
    <location>
        <begin position="1"/>
        <end position="62"/>
    </location>
</feature>
<accession>A0AAV7QPF9</accession>
<gene>
    <name evidence="2" type="ORF">NDU88_007576</name>
</gene>
<protein>
    <submittedName>
        <fullName evidence="2">Uncharacterized protein</fullName>
    </submittedName>
</protein>
<sequence>MISKKPVPNPLPYPGGVANRLTCRSHKRGAPDRAHHKIKIRHKSGAETRQGGDHGTGGHDRESIERISNLRYGLGVARRGRDKVGLKRRREGEKLRGWLRPRGGEWGVNSGAAGGKSLETGLAVSWVLAVVARGPSPALVLPGGGMPRPPGSRAASALLLAPQRRQRRGAGQLRYSTCKRRCTV</sequence>
<name>A0AAV7QPF9_PLEWA</name>
<keyword evidence="3" id="KW-1185">Reference proteome</keyword>
<evidence type="ECO:0000313" key="3">
    <source>
        <dbReference type="Proteomes" id="UP001066276"/>
    </source>
</evidence>
<dbReference type="Proteomes" id="UP001066276">
    <property type="component" value="Chromosome 6"/>
</dbReference>
<proteinExistence type="predicted"/>
<comment type="caution">
    <text evidence="2">The sequence shown here is derived from an EMBL/GenBank/DDBJ whole genome shotgun (WGS) entry which is preliminary data.</text>
</comment>